<dbReference type="PANTHER" id="PTHR30126">
    <property type="entry name" value="HTH-TYPE TRANSCRIPTIONAL REGULATOR"/>
    <property type="match status" value="1"/>
</dbReference>
<dbReference type="CDD" id="cd05466">
    <property type="entry name" value="PBP2_LTTR_substrate"/>
    <property type="match status" value="1"/>
</dbReference>
<evidence type="ECO:0000256" key="3">
    <source>
        <dbReference type="ARBA" id="ARBA00023125"/>
    </source>
</evidence>
<name>A0A1W1YTG9_9BACT</name>
<gene>
    <name evidence="6" type="ORF">SAMN02746065_101307</name>
</gene>
<dbReference type="Proteomes" id="UP000192418">
    <property type="component" value="Unassembled WGS sequence"/>
</dbReference>
<dbReference type="Gene3D" id="1.10.10.10">
    <property type="entry name" value="Winged helix-like DNA-binding domain superfamily/Winged helix DNA-binding domain"/>
    <property type="match status" value="1"/>
</dbReference>
<dbReference type="GO" id="GO:0000976">
    <property type="term" value="F:transcription cis-regulatory region binding"/>
    <property type="evidence" value="ECO:0007669"/>
    <property type="project" value="TreeGrafter"/>
</dbReference>
<dbReference type="RefSeq" id="WP_084066603.1">
    <property type="nucleotide sequence ID" value="NZ_FWXY01000001.1"/>
</dbReference>
<dbReference type="InterPro" id="IPR036388">
    <property type="entry name" value="WH-like_DNA-bd_sf"/>
</dbReference>
<keyword evidence="3 6" id="KW-0238">DNA-binding</keyword>
<keyword evidence="4" id="KW-0804">Transcription</keyword>
<accession>A0A1W1YTG9</accession>
<evidence type="ECO:0000313" key="7">
    <source>
        <dbReference type="Proteomes" id="UP000192418"/>
    </source>
</evidence>
<dbReference type="SUPFAM" id="SSF53850">
    <property type="entry name" value="Periplasmic binding protein-like II"/>
    <property type="match status" value="1"/>
</dbReference>
<dbReference type="PANTHER" id="PTHR30126:SF64">
    <property type="entry name" value="HTH-TYPE TRANSCRIPTIONAL REGULATOR CITR"/>
    <property type="match status" value="1"/>
</dbReference>
<dbReference type="GO" id="GO:0003700">
    <property type="term" value="F:DNA-binding transcription factor activity"/>
    <property type="evidence" value="ECO:0007669"/>
    <property type="project" value="InterPro"/>
</dbReference>
<dbReference type="InterPro" id="IPR000847">
    <property type="entry name" value="LysR_HTH_N"/>
</dbReference>
<keyword evidence="2" id="KW-0805">Transcription regulation</keyword>
<sequence length="292" mass="33614">MDLNKLKIFYTLAGTKSYTRCADRLYLTQSAVSHAIKKLETDLGFNLIDRANRQFRLTRQGEFLSTRCAGIFDCIEETLEYLAQEAYLPISITLGAPVEFGSSVLIKGMTPFLKKHTYVHMDFDLRSDLLPSLLTDKLNLVVDCVPHIHQDLVVIPLLREEYVVIATPQYIKDKKIVTMKDLRGCNLLSFDRNLGWWKNFINALDHNADFGFDFITTISSVRGIINGTLESLGVGFVPRYTVLRELKQGELNELFPEIETLNDQINIYLKKRNYEKKIFRDLIRHIKSLTLT</sequence>
<dbReference type="SUPFAM" id="SSF46785">
    <property type="entry name" value="Winged helix' DNA-binding domain"/>
    <property type="match status" value="1"/>
</dbReference>
<dbReference type="FunFam" id="1.10.10.10:FF:000001">
    <property type="entry name" value="LysR family transcriptional regulator"/>
    <property type="match status" value="1"/>
</dbReference>
<dbReference type="OrthoDB" id="5416547at2"/>
<evidence type="ECO:0000256" key="1">
    <source>
        <dbReference type="ARBA" id="ARBA00009437"/>
    </source>
</evidence>
<organism evidence="6 7">
    <name type="scientific">Desulfocicer vacuolatum DSM 3385</name>
    <dbReference type="NCBI Taxonomy" id="1121400"/>
    <lineage>
        <taxon>Bacteria</taxon>
        <taxon>Pseudomonadati</taxon>
        <taxon>Thermodesulfobacteriota</taxon>
        <taxon>Desulfobacteria</taxon>
        <taxon>Desulfobacterales</taxon>
        <taxon>Desulfobacteraceae</taxon>
        <taxon>Desulfocicer</taxon>
    </lineage>
</organism>
<comment type="similarity">
    <text evidence="1">Belongs to the LysR transcriptional regulatory family.</text>
</comment>
<dbReference type="Gene3D" id="3.40.190.290">
    <property type="match status" value="1"/>
</dbReference>
<dbReference type="PRINTS" id="PR00039">
    <property type="entry name" value="HTHLYSR"/>
</dbReference>
<dbReference type="Pfam" id="PF00126">
    <property type="entry name" value="HTH_1"/>
    <property type="match status" value="1"/>
</dbReference>
<evidence type="ECO:0000256" key="4">
    <source>
        <dbReference type="ARBA" id="ARBA00023163"/>
    </source>
</evidence>
<dbReference type="STRING" id="1121400.SAMN02746065_101307"/>
<dbReference type="AlphaFoldDB" id="A0A1W1YTG9"/>
<protein>
    <submittedName>
        <fullName evidence="6">DNA-binding transcriptional regulator, LysR family</fullName>
    </submittedName>
</protein>
<feature type="domain" description="HTH lysR-type" evidence="5">
    <location>
        <begin position="1"/>
        <end position="58"/>
    </location>
</feature>
<dbReference type="InterPro" id="IPR005119">
    <property type="entry name" value="LysR_subst-bd"/>
</dbReference>
<keyword evidence="7" id="KW-1185">Reference proteome</keyword>
<dbReference type="EMBL" id="FWXY01000001">
    <property type="protein sequence ID" value="SMC39008.1"/>
    <property type="molecule type" value="Genomic_DNA"/>
</dbReference>
<dbReference type="InterPro" id="IPR036390">
    <property type="entry name" value="WH_DNA-bd_sf"/>
</dbReference>
<proteinExistence type="inferred from homology"/>
<evidence type="ECO:0000313" key="6">
    <source>
        <dbReference type="EMBL" id="SMC39008.1"/>
    </source>
</evidence>
<dbReference type="Pfam" id="PF03466">
    <property type="entry name" value="LysR_substrate"/>
    <property type="match status" value="1"/>
</dbReference>
<evidence type="ECO:0000256" key="2">
    <source>
        <dbReference type="ARBA" id="ARBA00023015"/>
    </source>
</evidence>
<reference evidence="6 7" key="1">
    <citation type="submission" date="2017-04" db="EMBL/GenBank/DDBJ databases">
        <authorList>
            <person name="Afonso C.L."/>
            <person name="Miller P.J."/>
            <person name="Scott M.A."/>
            <person name="Spackman E."/>
            <person name="Goraichik I."/>
            <person name="Dimitrov K.M."/>
            <person name="Suarez D.L."/>
            <person name="Swayne D.E."/>
        </authorList>
    </citation>
    <scope>NUCLEOTIDE SEQUENCE [LARGE SCALE GENOMIC DNA]</scope>
    <source>
        <strain evidence="6 7">DSM 3385</strain>
    </source>
</reference>
<dbReference type="PROSITE" id="PS50931">
    <property type="entry name" value="HTH_LYSR"/>
    <property type="match status" value="1"/>
</dbReference>
<evidence type="ECO:0000259" key="5">
    <source>
        <dbReference type="PROSITE" id="PS50931"/>
    </source>
</evidence>